<accession>A0A1Z5HTA4</accession>
<evidence type="ECO:0000313" key="1">
    <source>
        <dbReference type="EMBL" id="GAW92500.1"/>
    </source>
</evidence>
<evidence type="ECO:0000313" key="2">
    <source>
        <dbReference type="Proteomes" id="UP000197032"/>
    </source>
</evidence>
<name>A0A1Z5HTA4_9FIRM</name>
<dbReference type="AlphaFoldDB" id="A0A1Z5HTA4"/>
<dbReference type="EMBL" id="BDGJ01000084">
    <property type="protein sequence ID" value="GAW92500.1"/>
    <property type="molecule type" value="Genomic_DNA"/>
</dbReference>
<comment type="caution">
    <text evidence="1">The sequence shown here is derived from an EMBL/GenBank/DDBJ whole genome shotgun (WGS) entry which is preliminary data.</text>
</comment>
<keyword evidence="2" id="KW-1185">Reference proteome</keyword>
<proteinExistence type="predicted"/>
<organism evidence="1 2">
    <name type="scientific">Calderihabitans maritimus</name>
    <dbReference type="NCBI Taxonomy" id="1246530"/>
    <lineage>
        <taxon>Bacteria</taxon>
        <taxon>Bacillati</taxon>
        <taxon>Bacillota</taxon>
        <taxon>Clostridia</taxon>
        <taxon>Neomoorellales</taxon>
        <taxon>Calderihabitantaceae</taxon>
        <taxon>Calderihabitans</taxon>
    </lineage>
</organism>
<sequence length="64" mass="7296">MRFHVKYSPQVGAVLLFVSGLIKLINECHDFYELEKGIQELTQKACNQIFATKFLPGRNGNILI</sequence>
<reference evidence="2" key="1">
    <citation type="journal article" date="2017" name="Appl. Environ. Microbiol.">
        <title>Genomic analysis of Calderihabitans maritimus KKC1, a thermophilic hydrogenogenic carboxydotrophic bacterium isolated from marine sediment.</title>
        <authorList>
            <person name="Omae K."/>
            <person name="Yoneda Y."/>
            <person name="Fukuyama Y."/>
            <person name="Yoshida T."/>
            <person name="Sako Y."/>
        </authorList>
    </citation>
    <scope>NUCLEOTIDE SEQUENCE [LARGE SCALE GENOMIC DNA]</scope>
    <source>
        <strain evidence="2">KKC1</strain>
    </source>
</reference>
<gene>
    <name evidence="1" type="ORF">KKC1_16540</name>
</gene>
<protein>
    <submittedName>
        <fullName evidence="1">Uncharacterized protein</fullName>
    </submittedName>
</protein>
<dbReference type="Proteomes" id="UP000197032">
    <property type="component" value="Unassembled WGS sequence"/>
</dbReference>